<dbReference type="Gene3D" id="3.10.620.30">
    <property type="match status" value="1"/>
</dbReference>
<gene>
    <name evidence="2" type="ORF">KEM10_10845</name>
</gene>
<sequence length="320" mass="38159">MIHLPIKYIFVLLFLIIHLTIDAQDFYKIDSIVLQYPDRKTSLDELVHFIKNDFDTDTEKSRAIFTWIAHHIRYDVKKYHSYLKSKKKNNKNVKYKNRFKYEQKVANNTYRKRKGICGDYSVLYQHLCDLTGVECAVISGYAKTSLKNIGSKSGERHAWNAVYIDHKWQLLDVTWAAGYLSEDTFYPSFNDYYFFTNPDMFFLKHFPRKTEWVLTDKTREDFKDLPLINSYFLWSLVSINQPEKGTIKVENNKIVIYLSNIKFYDNISYSFYNQGYGEIVKKNASDDNCRFEIDYLSKKKDYLSIYINSQLFATYKIKTR</sequence>
<dbReference type="SMART" id="SM00460">
    <property type="entry name" value="TGc"/>
    <property type="match status" value="1"/>
</dbReference>
<evidence type="ECO:0000259" key="1">
    <source>
        <dbReference type="SMART" id="SM00460"/>
    </source>
</evidence>
<dbReference type="PANTHER" id="PTHR46333">
    <property type="entry name" value="CYTOKINESIS PROTEIN 3"/>
    <property type="match status" value="1"/>
</dbReference>
<dbReference type="PANTHER" id="PTHR46333:SF2">
    <property type="entry name" value="CYTOKINESIS PROTEIN 3"/>
    <property type="match status" value="1"/>
</dbReference>
<dbReference type="Proteomes" id="UP000708576">
    <property type="component" value="Unassembled WGS sequence"/>
</dbReference>
<name>A0ABS5JWB9_9BACT</name>
<dbReference type="InterPro" id="IPR038765">
    <property type="entry name" value="Papain-like_cys_pep_sf"/>
</dbReference>
<dbReference type="InterPro" id="IPR002931">
    <property type="entry name" value="Transglutaminase-like"/>
</dbReference>
<dbReference type="SUPFAM" id="SSF54001">
    <property type="entry name" value="Cysteine proteinases"/>
    <property type="match status" value="1"/>
</dbReference>
<comment type="caution">
    <text evidence="2">The sequence shown here is derived from an EMBL/GenBank/DDBJ whole genome shotgun (WGS) entry which is preliminary data.</text>
</comment>
<reference evidence="2 3" key="1">
    <citation type="journal article" date="2015" name="Int. J. Syst. Evol. Microbiol.">
        <title>Carboxylicivirga linearis sp. nov., isolated from a sea cucumber culture pond.</title>
        <authorList>
            <person name="Wang F.Q."/>
            <person name="Zhou Y.X."/>
            <person name="Lin X.Z."/>
            <person name="Chen G.J."/>
            <person name="Du Z.J."/>
        </authorList>
    </citation>
    <scope>NUCLEOTIDE SEQUENCE [LARGE SCALE GENOMIC DNA]</scope>
    <source>
        <strain evidence="2 3">FB218</strain>
    </source>
</reference>
<dbReference type="RefSeq" id="WP_212216018.1">
    <property type="nucleotide sequence ID" value="NZ_JAGUCO010000006.1"/>
</dbReference>
<accession>A0ABS5JWB9</accession>
<dbReference type="EMBL" id="JAGUCO010000006">
    <property type="protein sequence ID" value="MBS2098776.1"/>
    <property type="molecule type" value="Genomic_DNA"/>
</dbReference>
<evidence type="ECO:0000313" key="2">
    <source>
        <dbReference type="EMBL" id="MBS2098776.1"/>
    </source>
</evidence>
<proteinExistence type="predicted"/>
<dbReference type="Pfam" id="PF01841">
    <property type="entry name" value="Transglut_core"/>
    <property type="match status" value="1"/>
</dbReference>
<feature type="domain" description="Transglutaminase-like" evidence="1">
    <location>
        <begin position="109"/>
        <end position="175"/>
    </location>
</feature>
<keyword evidence="3" id="KW-1185">Reference proteome</keyword>
<dbReference type="InterPro" id="IPR052557">
    <property type="entry name" value="CAP/Cytokinesis_protein"/>
</dbReference>
<protein>
    <recommendedName>
        <fullName evidence="1">Transglutaminase-like domain-containing protein</fullName>
    </recommendedName>
</protein>
<organism evidence="2 3">
    <name type="scientific">Carboxylicivirga linearis</name>
    <dbReference type="NCBI Taxonomy" id="1628157"/>
    <lineage>
        <taxon>Bacteria</taxon>
        <taxon>Pseudomonadati</taxon>
        <taxon>Bacteroidota</taxon>
        <taxon>Bacteroidia</taxon>
        <taxon>Marinilabiliales</taxon>
        <taxon>Marinilabiliaceae</taxon>
        <taxon>Carboxylicivirga</taxon>
    </lineage>
</organism>
<evidence type="ECO:0000313" key="3">
    <source>
        <dbReference type="Proteomes" id="UP000708576"/>
    </source>
</evidence>